<evidence type="ECO:0000313" key="3">
    <source>
        <dbReference type="Proteomes" id="UP000077202"/>
    </source>
</evidence>
<dbReference type="AlphaFoldDB" id="A0A176WQG7"/>
<accession>A0A176WQG7</accession>
<name>A0A176WQG7_MARPO</name>
<protein>
    <submittedName>
        <fullName evidence="2">Uncharacterized protein</fullName>
    </submittedName>
</protein>
<gene>
    <name evidence="2" type="ORF">AXG93_2528s1310</name>
</gene>
<comment type="caution">
    <text evidence="2">The sequence shown here is derived from an EMBL/GenBank/DDBJ whole genome shotgun (WGS) entry which is preliminary data.</text>
</comment>
<dbReference type="Proteomes" id="UP000077202">
    <property type="component" value="Unassembled WGS sequence"/>
</dbReference>
<feature type="region of interest" description="Disordered" evidence="1">
    <location>
        <begin position="37"/>
        <end position="61"/>
    </location>
</feature>
<organism evidence="2 3">
    <name type="scientific">Marchantia polymorpha subsp. ruderalis</name>
    <dbReference type="NCBI Taxonomy" id="1480154"/>
    <lineage>
        <taxon>Eukaryota</taxon>
        <taxon>Viridiplantae</taxon>
        <taxon>Streptophyta</taxon>
        <taxon>Embryophyta</taxon>
        <taxon>Marchantiophyta</taxon>
        <taxon>Marchantiopsida</taxon>
        <taxon>Marchantiidae</taxon>
        <taxon>Marchantiales</taxon>
        <taxon>Marchantiaceae</taxon>
        <taxon>Marchantia</taxon>
    </lineage>
</organism>
<proteinExistence type="predicted"/>
<sequence length="105" mass="10898">MSATIQEESPPKRNIGPGVAAVANNSYYSSVTENLSPSKISCGRNTKPKQPEQSGLSLVHHGEVLHAQASKGDGSQTSGTVTCIGLTSVGGMVMCSSHARRMSEP</sequence>
<dbReference type="EMBL" id="LVLJ01000312">
    <property type="protein sequence ID" value="OAE34765.1"/>
    <property type="molecule type" value="Genomic_DNA"/>
</dbReference>
<evidence type="ECO:0000256" key="1">
    <source>
        <dbReference type="SAM" id="MobiDB-lite"/>
    </source>
</evidence>
<reference evidence="2" key="1">
    <citation type="submission" date="2016-03" db="EMBL/GenBank/DDBJ databases">
        <title>Mechanisms controlling the formation of the plant cell surface in tip-growing cells are functionally conserved among land plants.</title>
        <authorList>
            <person name="Honkanen S."/>
            <person name="Jones V.A."/>
            <person name="Morieri G."/>
            <person name="Champion C."/>
            <person name="Hetherington A.J."/>
            <person name="Kelly S."/>
            <person name="Saint-Marcoux D."/>
            <person name="Proust H."/>
            <person name="Prescott H."/>
            <person name="Dolan L."/>
        </authorList>
    </citation>
    <scope>NUCLEOTIDE SEQUENCE [LARGE SCALE GENOMIC DNA]</scope>
    <source>
        <tissue evidence="2">Whole gametophyte</tissue>
    </source>
</reference>
<evidence type="ECO:0000313" key="2">
    <source>
        <dbReference type="EMBL" id="OAE34765.1"/>
    </source>
</evidence>
<keyword evidence="3" id="KW-1185">Reference proteome</keyword>